<evidence type="ECO:0000256" key="7">
    <source>
        <dbReference type="RuleBase" id="RU079119"/>
    </source>
</evidence>
<dbReference type="AlphaFoldDB" id="D7G3X9"/>
<dbReference type="PROSITE" id="PS50216">
    <property type="entry name" value="DHHC"/>
    <property type="match status" value="1"/>
</dbReference>
<organism evidence="10 11">
    <name type="scientific">Ectocarpus siliculosus</name>
    <name type="common">Brown alga</name>
    <name type="synonym">Conferva siliculosa</name>
    <dbReference type="NCBI Taxonomy" id="2880"/>
    <lineage>
        <taxon>Eukaryota</taxon>
        <taxon>Sar</taxon>
        <taxon>Stramenopiles</taxon>
        <taxon>Ochrophyta</taxon>
        <taxon>PX clade</taxon>
        <taxon>Phaeophyceae</taxon>
        <taxon>Ectocarpales</taxon>
        <taxon>Ectocarpaceae</taxon>
        <taxon>Ectocarpus</taxon>
    </lineage>
</organism>
<protein>
    <recommendedName>
        <fullName evidence="7">Palmitoyltransferase</fullName>
        <ecNumber evidence="7">2.3.1.225</ecNumber>
    </recommendedName>
</protein>
<keyword evidence="4 7" id="KW-1133">Transmembrane helix</keyword>
<dbReference type="GO" id="GO:0019706">
    <property type="term" value="F:protein-cysteine S-palmitoyltransferase activity"/>
    <property type="evidence" value="ECO:0007669"/>
    <property type="project" value="UniProtKB-EC"/>
</dbReference>
<comment type="subcellular location">
    <subcellularLocation>
        <location evidence="1">Membrane</location>
        <topology evidence="1">Multi-pass membrane protein</topology>
    </subcellularLocation>
</comment>
<dbReference type="PANTHER" id="PTHR22883:SF203">
    <property type="entry name" value="PALMITOYLTRANSFERASE"/>
    <property type="match status" value="1"/>
</dbReference>
<comment type="similarity">
    <text evidence="7">Belongs to the DHHC palmitoyltransferase family.</text>
</comment>
<reference evidence="10 11" key="1">
    <citation type="journal article" date="2010" name="Nature">
        <title>The Ectocarpus genome and the independent evolution of multicellularity in brown algae.</title>
        <authorList>
            <person name="Cock J.M."/>
            <person name="Sterck L."/>
            <person name="Rouze P."/>
            <person name="Scornet D."/>
            <person name="Allen A.E."/>
            <person name="Amoutzias G."/>
            <person name="Anthouard V."/>
            <person name="Artiguenave F."/>
            <person name="Aury J.M."/>
            <person name="Badger J.H."/>
            <person name="Beszteri B."/>
            <person name="Billiau K."/>
            <person name="Bonnet E."/>
            <person name="Bothwell J.H."/>
            <person name="Bowler C."/>
            <person name="Boyen C."/>
            <person name="Brownlee C."/>
            <person name="Carrano C.J."/>
            <person name="Charrier B."/>
            <person name="Cho G.Y."/>
            <person name="Coelho S.M."/>
            <person name="Collen J."/>
            <person name="Corre E."/>
            <person name="Da Silva C."/>
            <person name="Delage L."/>
            <person name="Delaroque N."/>
            <person name="Dittami S.M."/>
            <person name="Doulbeau S."/>
            <person name="Elias M."/>
            <person name="Farnham G."/>
            <person name="Gachon C.M."/>
            <person name="Gschloessl B."/>
            <person name="Heesch S."/>
            <person name="Jabbari K."/>
            <person name="Jubin C."/>
            <person name="Kawai H."/>
            <person name="Kimura K."/>
            <person name="Kloareg B."/>
            <person name="Kupper F.C."/>
            <person name="Lang D."/>
            <person name="Le Bail A."/>
            <person name="Leblanc C."/>
            <person name="Lerouge P."/>
            <person name="Lohr M."/>
            <person name="Lopez P.J."/>
            <person name="Martens C."/>
            <person name="Maumus F."/>
            <person name="Michel G."/>
            <person name="Miranda-Saavedra D."/>
            <person name="Morales J."/>
            <person name="Moreau H."/>
            <person name="Motomura T."/>
            <person name="Nagasato C."/>
            <person name="Napoli C.A."/>
            <person name="Nelson D.R."/>
            <person name="Nyvall-Collen P."/>
            <person name="Peters A.F."/>
            <person name="Pommier C."/>
            <person name="Potin P."/>
            <person name="Poulain J."/>
            <person name="Quesneville H."/>
            <person name="Read B."/>
            <person name="Rensing S.A."/>
            <person name="Ritter A."/>
            <person name="Rousvoal S."/>
            <person name="Samanta M."/>
            <person name="Samson G."/>
            <person name="Schroeder D.C."/>
            <person name="Segurens B."/>
            <person name="Strittmatter M."/>
            <person name="Tonon T."/>
            <person name="Tregear J.W."/>
            <person name="Valentin K."/>
            <person name="von Dassow P."/>
            <person name="Yamagishi T."/>
            <person name="Van de Peer Y."/>
            <person name="Wincker P."/>
        </authorList>
    </citation>
    <scope>NUCLEOTIDE SEQUENCE [LARGE SCALE GENOMIC DNA]</scope>
    <source>
        <strain evidence="11">Ec32 / CCAP1310/4</strain>
    </source>
</reference>
<accession>D7G3X9</accession>
<dbReference type="GO" id="GO:0016020">
    <property type="term" value="C:membrane"/>
    <property type="evidence" value="ECO:0007669"/>
    <property type="project" value="UniProtKB-SubCell"/>
</dbReference>
<dbReference type="GO" id="GO:0005794">
    <property type="term" value="C:Golgi apparatus"/>
    <property type="evidence" value="ECO:0007669"/>
    <property type="project" value="TreeGrafter"/>
</dbReference>
<feature type="compositionally biased region" description="Low complexity" evidence="8">
    <location>
        <begin position="297"/>
        <end position="308"/>
    </location>
</feature>
<keyword evidence="6 7" id="KW-0012">Acyltransferase</keyword>
<dbReference type="EMBL" id="FN649758">
    <property type="protein sequence ID" value="CBJ27014.1"/>
    <property type="molecule type" value="Genomic_DNA"/>
</dbReference>
<evidence type="ECO:0000313" key="10">
    <source>
        <dbReference type="EMBL" id="CBJ27014.1"/>
    </source>
</evidence>
<evidence type="ECO:0000256" key="8">
    <source>
        <dbReference type="SAM" id="MobiDB-lite"/>
    </source>
</evidence>
<evidence type="ECO:0000256" key="6">
    <source>
        <dbReference type="ARBA" id="ARBA00023315"/>
    </source>
</evidence>
<dbReference type="OrthoDB" id="9909019at2759"/>
<name>D7G3X9_ECTSI</name>
<dbReference type="STRING" id="2880.D7G3X9"/>
<dbReference type="GO" id="GO:0005783">
    <property type="term" value="C:endoplasmic reticulum"/>
    <property type="evidence" value="ECO:0007669"/>
    <property type="project" value="TreeGrafter"/>
</dbReference>
<keyword evidence="2 7" id="KW-0808">Transferase</keyword>
<keyword evidence="11" id="KW-1185">Reference proteome</keyword>
<feature type="transmembrane region" description="Helical" evidence="7">
    <location>
        <begin position="36"/>
        <end position="58"/>
    </location>
</feature>
<comment type="domain">
    <text evidence="7">The DHHC domain is required for palmitoyltransferase activity.</text>
</comment>
<dbReference type="EMBL" id="FN648752">
    <property type="protein sequence ID" value="CBJ27014.1"/>
    <property type="molecule type" value="Genomic_DNA"/>
</dbReference>
<evidence type="ECO:0000256" key="4">
    <source>
        <dbReference type="ARBA" id="ARBA00022989"/>
    </source>
</evidence>
<evidence type="ECO:0000256" key="1">
    <source>
        <dbReference type="ARBA" id="ARBA00004141"/>
    </source>
</evidence>
<evidence type="ECO:0000256" key="2">
    <source>
        <dbReference type="ARBA" id="ARBA00022679"/>
    </source>
</evidence>
<evidence type="ECO:0000256" key="5">
    <source>
        <dbReference type="ARBA" id="ARBA00023136"/>
    </source>
</evidence>
<evidence type="ECO:0000259" key="9">
    <source>
        <dbReference type="Pfam" id="PF01529"/>
    </source>
</evidence>
<dbReference type="InParanoid" id="D7G3X9"/>
<comment type="catalytic activity">
    <reaction evidence="7">
        <text>L-cysteinyl-[protein] + hexadecanoyl-CoA = S-hexadecanoyl-L-cysteinyl-[protein] + CoA</text>
        <dbReference type="Rhea" id="RHEA:36683"/>
        <dbReference type="Rhea" id="RHEA-COMP:10131"/>
        <dbReference type="Rhea" id="RHEA-COMP:11032"/>
        <dbReference type="ChEBI" id="CHEBI:29950"/>
        <dbReference type="ChEBI" id="CHEBI:57287"/>
        <dbReference type="ChEBI" id="CHEBI:57379"/>
        <dbReference type="ChEBI" id="CHEBI:74151"/>
        <dbReference type="EC" id="2.3.1.225"/>
    </reaction>
</comment>
<dbReference type="EC" id="2.3.1.225" evidence="7"/>
<feature type="transmembrane region" description="Helical" evidence="7">
    <location>
        <begin position="111"/>
        <end position="135"/>
    </location>
</feature>
<sequence>MVDARPPHDALTVVRAKETDGQGFVVLTSLTLDPKAIAIALAPFLGLNIIVVGLWGYISWSDPAGEGGCTLGRKRAETPHYCNYCRKTVRGFDHHCSWLNTCISARNYAHFYLLGVSGSLLYLYMTVAATLTVIWADEDDQREAFGSLTASRITWGIFIAVAGWIAVSFVALAGFHTYLLLVGLGTYDWVVMQNQRRQEKLTARRSAGGAGGADSRPGFCGIGCGCGRRPPAVPTASTVQDVAGFSTPGRPRSNGSWGGAGMGAGVTPPRSRILSGTGSVGRPKSGRMGARGGGGAVAAVPPGDVEGP</sequence>
<dbReference type="GO" id="GO:0006612">
    <property type="term" value="P:protein targeting to membrane"/>
    <property type="evidence" value="ECO:0007669"/>
    <property type="project" value="TreeGrafter"/>
</dbReference>
<keyword evidence="5 7" id="KW-0472">Membrane</keyword>
<dbReference type="Pfam" id="PF01529">
    <property type="entry name" value="DHHC"/>
    <property type="match status" value="1"/>
</dbReference>
<feature type="transmembrane region" description="Helical" evidence="7">
    <location>
        <begin position="155"/>
        <end position="187"/>
    </location>
</feature>
<dbReference type="eggNOG" id="KOG1311">
    <property type="taxonomic scope" value="Eukaryota"/>
</dbReference>
<keyword evidence="3 7" id="KW-0812">Transmembrane</keyword>
<dbReference type="InterPro" id="IPR039859">
    <property type="entry name" value="PFA4/ZDH16/20/ERF2-like"/>
</dbReference>
<dbReference type="PANTHER" id="PTHR22883">
    <property type="entry name" value="ZINC FINGER DHHC DOMAIN CONTAINING PROTEIN"/>
    <property type="match status" value="1"/>
</dbReference>
<dbReference type="Proteomes" id="UP000002630">
    <property type="component" value="Linkage Group LG33"/>
</dbReference>
<feature type="domain" description="Palmitoyltransferase DHHC" evidence="9">
    <location>
        <begin position="77"/>
        <end position="190"/>
    </location>
</feature>
<dbReference type="InterPro" id="IPR001594">
    <property type="entry name" value="Palmitoyltrfase_DHHC"/>
</dbReference>
<feature type="region of interest" description="Disordered" evidence="8">
    <location>
        <begin position="244"/>
        <end position="308"/>
    </location>
</feature>
<evidence type="ECO:0000256" key="3">
    <source>
        <dbReference type="ARBA" id="ARBA00022692"/>
    </source>
</evidence>
<proteinExistence type="inferred from homology"/>
<evidence type="ECO:0000313" key="11">
    <source>
        <dbReference type="Proteomes" id="UP000002630"/>
    </source>
</evidence>
<gene>
    <name evidence="10" type="ORF">Esi_0054_0005</name>
</gene>